<feature type="non-terminal residue" evidence="1">
    <location>
        <position position="52"/>
    </location>
</feature>
<accession>A0A9D3ZJ69</accession>
<evidence type="ECO:0000313" key="2">
    <source>
        <dbReference type="Proteomes" id="UP000828251"/>
    </source>
</evidence>
<sequence>MVVLKLLGRNIGYEALHSRISSLWNPSMPFYLMDIENGYCLAKFQSTDDYAK</sequence>
<protein>
    <recommendedName>
        <fullName evidence="3">DUF4283 domain-containing protein</fullName>
    </recommendedName>
</protein>
<dbReference type="Proteomes" id="UP000828251">
    <property type="component" value="Unassembled WGS sequence"/>
</dbReference>
<dbReference type="OrthoDB" id="984865at2759"/>
<gene>
    <name evidence="1" type="ORF">J1N35_041189</name>
</gene>
<evidence type="ECO:0000313" key="1">
    <source>
        <dbReference type="EMBL" id="KAH1039446.1"/>
    </source>
</evidence>
<organism evidence="1 2">
    <name type="scientific">Gossypium stocksii</name>
    <dbReference type="NCBI Taxonomy" id="47602"/>
    <lineage>
        <taxon>Eukaryota</taxon>
        <taxon>Viridiplantae</taxon>
        <taxon>Streptophyta</taxon>
        <taxon>Embryophyta</taxon>
        <taxon>Tracheophyta</taxon>
        <taxon>Spermatophyta</taxon>
        <taxon>Magnoliopsida</taxon>
        <taxon>eudicotyledons</taxon>
        <taxon>Gunneridae</taxon>
        <taxon>Pentapetalae</taxon>
        <taxon>rosids</taxon>
        <taxon>malvids</taxon>
        <taxon>Malvales</taxon>
        <taxon>Malvaceae</taxon>
        <taxon>Malvoideae</taxon>
        <taxon>Gossypium</taxon>
    </lineage>
</organism>
<keyword evidence="2" id="KW-1185">Reference proteome</keyword>
<dbReference type="AlphaFoldDB" id="A0A9D3ZJ69"/>
<comment type="caution">
    <text evidence="1">The sequence shown here is derived from an EMBL/GenBank/DDBJ whole genome shotgun (WGS) entry which is preliminary data.</text>
</comment>
<proteinExistence type="predicted"/>
<dbReference type="EMBL" id="JAIQCV010000012">
    <property type="protein sequence ID" value="KAH1039446.1"/>
    <property type="molecule type" value="Genomic_DNA"/>
</dbReference>
<reference evidence="1 2" key="1">
    <citation type="journal article" date="2021" name="Plant Biotechnol. J.">
        <title>Multi-omics assisted identification of the key and species-specific regulatory components of drought-tolerant mechanisms in Gossypium stocksii.</title>
        <authorList>
            <person name="Yu D."/>
            <person name="Ke L."/>
            <person name="Zhang D."/>
            <person name="Wu Y."/>
            <person name="Sun Y."/>
            <person name="Mei J."/>
            <person name="Sun J."/>
            <person name="Sun Y."/>
        </authorList>
    </citation>
    <scope>NUCLEOTIDE SEQUENCE [LARGE SCALE GENOMIC DNA]</scope>
    <source>
        <strain evidence="2">cv. E1</strain>
        <tissue evidence="1">Leaf</tissue>
    </source>
</reference>
<evidence type="ECO:0008006" key="3">
    <source>
        <dbReference type="Google" id="ProtNLM"/>
    </source>
</evidence>
<name>A0A9D3ZJ69_9ROSI</name>